<sequence>MSALHHQGLGCSSIKAVLELGSKRHKGGRNGTVSEAAPTSSPNYKHDRNNRAPPQKIAEAHKAESKDKEEAVASTREATATAAVRNMNQVSTLEDWLLASPCLNEGCTNGGDFKQFSSNRVYASLAAEHEDFTSKFRGSFSVERLVVNVDEVDRGGMEDSSLSRRQSGKAKKKVRFRLPEPADIIILDLSEE</sequence>
<proteinExistence type="predicted"/>
<organism evidence="2 3">
    <name type="scientific">Nyssa sinensis</name>
    <dbReference type="NCBI Taxonomy" id="561372"/>
    <lineage>
        <taxon>Eukaryota</taxon>
        <taxon>Viridiplantae</taxon>
        <taxon>Streptophyta</taxon>
        <taxon>Embryophyta</taxon>
        <taxon>Tracheophyta</taxon>
        <taxon>Spermatophyta</taxon>
        <taxon>Magnoliopsida</taxon>
        <taxon>eudicotyledons</taxon>
        <taxon>Gunneridae</taxon>
        <taxon>Pentapetalae</taxon>
        <taxon>asterids</taxon>
        <taxon>Cornales</taxon>
        <taxon>Nyssaceae</taxon>
        <taxon>Nyssa</taxon>
    </lineage>
</organism>
<feature type="compositionally biased region" description="Basic and acidic residues" evidence="1">
    <location>
        <begin position="58"/>
        <end position="71"/>
    </location>
</feature>
<reference evidence="2 3" key="1">
    <citation type="submission" date="2019-09" db="EMBL/GenBank/DDBJ databases">
        <title>A chromosome-level genome assembly of the Chinese tupelo Nyssa sinensis.</title>
        <authorList>
            <person name="Yang X."/>
            <person name="Kang M."/>
            <person name="Yang Y."/>
            <person name="Xiong H."/>
            <person name="Wang M."/>
            <person name="Zhang Z."/>
            <person name="Wang Z."/>
            <person name="Wu H."/>
            <person name="Ma T."/>
            <person name="Liu J."/>
            <person name="Xi Z."/>
        </authorList>
    </citation>
    <scope>NUCLEOTIDE SEQUENCE [LARGE SCALE GENOMIC DNA]</scope>
    <source>
        <strain evidence="2">J267</strain>
        <tissue evidence="2">Leaf</tissue>
    </source>
</reference>
<feature type="region of interest" description="Disordered" evidence="1">
    <location>
        <begin position="22"/>
        <end position="71"/>
    </location>
</feature>
<dbReference type="OrthoDB" id="1671024at2759"/>
<name>A0A5J5A2I1_9ASTE</name>
<dbReference type="EMBL" id="CM018047">
    <property type="protein sequence ID" value="KAA8523631.1"/>
    <property type="molecule type" value="Genomic_DNA"/>
</dbReference>
<dbReference type="Proteomes" id="UP000325577">
    <property type="component" value="Linkage Group LG4"/>
</dbReference>
<keyword evidence="3" id="KW-1185">Reference proteome</keyword>
<protein>
    <submittedName>
        <fullName evidence="2">Uncharacterized protein</fullName>
    </submittedName>
</protein>
<evidence type="ECO:0000313" key="3">
    <source>
        <dbReference type="Proteomes" id="UP000325577"/>
    </source>
</evidence>
<dbReference type="AlphaFoldDB" id="A0A5J5A2I1"/>
<evidence type="ECO:0000313" key="2">
    <source>
        <dbReference type="EMBL" id="KAA8523631.1"/>
    </source>
</evidence>
<evidence type="ECO:0000256" key="1">
    <source>
        <dbReference type="SAM" id="MobiDB-lite"/>
    </source>
</evidence>
<feature type="compositionally biased region" description="Polar residues" evidence="1">
    <location>
        <begin position="31"/>
        <end position="43"/>
    </location>
</feature>
<gene>
    <name evidence="2" type="ORF">F0562_010054</name>
</gene>
<accession>A0A5J5A2I1</accession>